<gene>
    <name evidence="1" type="ORF">F7732_11090</name>
</gene>
<dbReference type="RefSeq" id="WP_151573929.1">
    <property type="nucleotide sequence ID" value="NZ_WBOT01000003.1"/>
</dbReference>
<evidence type="ECO:0000313" key="1">
    <source>
        <dbReference type="EMBL" id="KAB2332630.1"/>
    </source>
</evidence>
<reference evidence="1 2" key="1">
    <citation type="journal article" date="2014" name="Arch. Microbiol.">
        <title>Bacillus mesophilum sp. nov., strain IITR-54T, a novel 4-chlorobiphenyl dechlorinating bacterium.</title>
        <authorList>
            <person name="Manickam N."/>
            <person name="Singh N.K."/>
            <person name="Bajaj A."/>
            <person name="Kumar R.M."/>
            <person name="Kaur G."/>
            <person name="Kaur N."/>
            <person name="Bala M."/>
            <person name="Kumar A."/>
            <person name="Mayilraj S."/>
        </authorList>
    </citation>
    <scope>NUCLEOTIDE SEQUENCE [LARGE SCALE GENOMIC DNA]</scope>
    <source>
        <strain evidence="1 2">IITR-54</strain>
    </source>
</reference>
<organism evidence="1 2">
    <name type="scientific">Bacillus mesophilum</name>
    <dbReference type="NCBI Taxonomy" id="1071718"/>
    <lineage>
        <taxon>Bacteria</taxon>
        <taxon>Bacillati</taxon>
        <taxon>Bacillota</taxon>
        <taxon>Bacilli</taxon>
        <taxon>Bacillales</taxon>
        <taxon>Bacillaceae</taxon>
        <taxon>Bacillus</taxon>
    </lineage>
</organism>
<keyword evidence="2" id="KW-1185">Reference proteome</keyword>
<dbReference type="Proteomes" id="UP000441354">
    <property type="component" value="Unassembled WGS sequence"/>
</dbReference>
<protein>
    <submittedName>
        <fullName evidence="1">Uncharacterized protein</fullName>
    </submittedName>
</protein>
<sequence>MIEGATTTSIFTSTFKPTTEFKNGSIIFQANFQWDANDMVLLDGAWTKISELTVANATISEDSKTLTLTNVNTTNEIRGRASTNIVQGQPYEVTMIVDADGSGNQYSPVSQKLPVSMK</sequence>
<evidence type="ECO:0000313" key="2">
    <source>
        <dbReference type="Proteomes" id="UP000441354"/>
    </source>
</evidence>
<dbReference type="AlphaFoldDB" id="A0A7V7UVL9"/>
<proteinExistence type="predicted"/>
<name>A0A7V7UVL9_9BACI</name>
<accession>A0A7V7UVL9</accession>
<dbReference type="EMBL" id="WBOT01000003">
    <property type="protein sequence ID" value="KAB2332630.1"/>
    <property type="molecule type" value="Genomic_DNA"/>
</dbReference>
<comment type="caution">
    <text evidence="1">The sequence shown here is derived from an EMBL/GenBank/DDBJ whole genome shotgun (WGS) entry which is preliminary data.</text>
</comment>